<reference evidence="1 2" key="1">
    <citation type="submission" date="2019-12" db="EMBL/GenBank/DDBJ databases">
        <authorList>
            <person name="Kim Y.S."/>
        </authorList>
    </citation>
    <scope>NUCLEOTIDE SEQUENCE [LARGE SCALE GENOMIC DNA]</scope>
    <source>
        <strain evidence="1 2">MMS17-SY077</strain>
    </source>
</reference>
<dbReference type="PANTHER" id="PTHR37310:SF1">
    <property type="entry name" value="CYTOPLASMIC PROTEIN"/>
    <property type="match status" value="1"/>
</dbReference>
<keyword evidence="2" id="KW-1185">Reference proteome</keyword>
<dbReference type="Gene3D" id="1.20.1270.360">
    <property type="match status" value="1"/>
</dbReference>
<proteinExistence type="predicted"/>
<dbReference type="PANTHER" id="PTHR37310">
    <property type="entry name" value="CYTOPLASMIC PROTEIN-RELATED"/>
    <property type="match status" value="1"/>
</dbReference>
<dbReference type="InterPro" id="IPR005560">
    <property type="entry name" value="Csp_YhjQ"/>
</dbReference>
<comment type="caution">
    <text evidence="1">The sequence shown here is derived from an EMBL/GenBank/DDBJ whole genome shotgun (WGS) entry which is preliminary data.</text>
</comment>
<organism evidence="1 2">
    <name type="scientific">Agromyces seonyuensis</name>
    <dbReference type="NCBI Taxonomy" id="2662446"/>
    <lineage>
        <taxon>Bacteria</taxon>
        <taxon>Bacillati</taxon>
        <taxon>Actinomycetota</taxon>
        <taxon>Actinomycetes</taxon>
        <taxon>Micrococcales</taxon>
        <taxon>Microbacteriaceae</taxon>
        <taxon>Agromyces</taxon>
    </lineage>
</organism>
<dbReference type="Pfam" id="PF03860">
    <property type="entry name" value="Csp"/>
    <property type="match status" value="1"/>
</dbReference>
<accession>A0A6I4P687</accession>
<sequence length="138" mass="15046">MDMSEMMNATMADEGMTMMAEMDSAMMMRMTEAMSACMQACLMCADADGGEGMARCAAMCANCADMCQTMMRMLLRPSGMDMMVMSSMANSVMVMCRACSAECMMHADEHEHCRMCAMACDEAAMACEEMLAAMKMMG</sequence>
<protein>
    <submittedName>
        <fullName evidence="1">Aldehyde dehydrogenase</fullName>
    </submittedName>
</protein>
<dbReference type="Proteomes" id="UP000438182">
    <property type="component" value="Unassembled WGS sequence"/>
</dbReference>
<evidence type="ECO:0000313" key="2">
    <source>
        <dbReference type="Proteomes" id="UP000438182"/>
    </source>
</evidence>
<dbReference type="EMBL" id="WSTA01000047">
    <property type="protein sequence ID" value="MWB99104.1"/>
    <property type="molecule type" value="Genomic_DNA"/>
</dbReference>
<name>A0A6I4P687_9MICO</name>
<evidence type="ECO:0000313" key="1">
    <source>
        <dbReference type="EMBL" id="MWB99104.1"/>
    </source>
</evidence>
<gene>
    <name evidence="1" type="ORF">GB864_11170</name>
</gene>
<dbReference type="AlphaFoldDB" id="A0A6I4P687"/>